<evidence type="ECO:0000313" key="1">
    <source>
        <dbReference type="EMBL" id="KAG1801049.1"/>
    </source>
</evidence>
<organism evidence="1 2">
    <name type="scientific">Suillus subaureus</name>
    <dbReference type="NCBI Taxonomy" id="48587"/>
    <lineage>
        <taxon>Eukaryota</taxon>
        <taxon>Fungi</taxon>
        <taxon>Dikarya</taxon>
        <taxon>Basidiomycota</taxon>
        <taxon>Agaricomycotina</taxon>
        <taxon>Agaricomycetes</taxon>
        <taxon>Agaricomycetidae</taxon>
        <taxon>Boletales</taxon>
        <taxon>Suillineae</taxon>
        <taxon>Suillaceae</taxon>
        <taxon>Suillus</taxon>
    </lineage>
</organism>
<dbReference type="OrthoDB" id="59470at2759"/>
<keyword evidence="2" id="KW-1185">Reference proteome</keyword>
<proteinExistence type="predicted"/>
<dbReference type="AlphaFoldDB" id="A0A9P7DRB1"/>
<dbReference type="RefSeq" id="XP_041185974.1">
    <property type="nucleotide sequence ID" value="XM_041337303.1"/>
</dbReference>
<evidence type="ECO:0000313" key="2">
    <source>
        <dbReference type="Proteomes" id="UP000807769"/>
    </source>
</evidence>
<accession>A0A9P7DRB1</accession>
<name>A0A9P7DRB1_9AGAM</name>
<reference evidence="1" key="1">
    <citation type="journal article" date="2020" name="New Phytol.">
        <title>Comparative genomics reveals dynamic genome evolution in host specialist ectomycorrhizal fungi.</title>
        <authorList>
            <person name="Lofgren L.A."/>
            <person name="Nguyen N.H."/>
            <person name="Vilgalys R."/>
            <person name="Ruytinx J."/>
            <person name="Liao H.L."/>
            <person name="Branco S."/>
            <person name="Kuo A."/>
            <person name="LaButti K."/>
            <person name="Lipzen A."/>
            <person name="Andreopoulos W."/>
            <person name="Pangilinan J."/>
            <person name="Riley R."/>
            <person name="Hundley H."/>
            <person name="Na H."/>
            <person name="Barry K."/>
            <person name="Grigoriev I.V."/>
            <person name="Stajich J.E."/>
            <person name="Kennedy P.G."/>
        </authorList>
    </citation>
    <scope>NUCLEOTIDE SEQUENCE</scope>
    <source>
        <strain evidence="1">MN1</strain>
    </source>
</reference>
<comment type="caution">
    <text evidence="1">The sequence shown here is derived from an EMBL/GenBank/DDBJ whole genome shotgun (WGS) entry which is preliminary data.</text>
</comment>
<dbReference type="GeneID" id="64631319"/>
<protein>
    <submittedName>
        <fullName evidence="1">Uncharacterized protein</fullName>
    </submittedName>
</protein>
<gene>
    <name evidence="1" type="ORF">BJ212DRAFT_1400043</name>
</gene>
<dbReference type="EMBL" id="JABBWG010000105">
    <property type="protein sequence ID" value="KAG1801049.1"/>
    <property type="molecule type" value="Genomic_DNA"/>
</dbReference>
<dbReference type="Proteomes" id="UP000807769">
    <property type="component" value="Unassembled WGS sequence"/>
</dbReference>
<sequence length="78" mass="8716">MISRFAKSFLAIVLGLFLLATIAFLHPPSRAYIDHGLATYSVNAASNRIYALLFMIAHDLYQLREVSSWSKLGNETAK</sequence>